<accession>A0A813EH30</accession>
<evidence type="ECO:0000313" key="1">
    <source>
        <dbReference type="EMBL" id="CAE8597436.1"/>
    </source>
</evidence>
<dbReference type="Proteomes" id="UP000654075">
    <property type="component" value="Unassembled WGS sequence"/>
</dbReference>
<dbReference type="OrthoDB" id="4644at2759"/>
<comment type="caution">
    <text evidence="1">The sequence shown here is derived from an EMBL/GenBank/DDBJ whole genome shotgun (WGS) entry which is preliminary data.</text>
</comment>
<protein>
    <submittedName>
        <fullName evidence="1">Uncharacterized protein</fullName>
    </submittedName>
</protein>
<organism evidence="1 2">
    <name type="scientific">Polarella glacialis</name>
    <name type="common">Dinoflagellate</name>
    <dbReference type="NCBI Taxonomy" id="89957"/>
    <lineage>
        <taxon>Eukaryota</taxon>
        <taxon>Sar</taxon>
        <taxon>Alveolata</taxon>
        <taxon>Dinophyceae</taxon>
        <taxon>Suessiales</taxon>
        <taxon>Suessiaceae</taxon>
        <taxon>Polarella</taxon>
    </lineage>
</organism>
<evidence type="ECO:0000313" key="2">
    <source>
        <dbReference type="Proteomes" id="UP000654075"/>
    </source>
</evidence>
<gene>
    <name evidence="1" type="ORF">PGLA1383_LOCUS15881</name>
</gene>
<reference evidence="1" key="1">
    <citation type="submission" date="2021-02" db="EMBL/GenBank/DDBJ databases">
        <authorList>
            <person name="Dougan E. K."/>
            <person name="Rhodes N."/>
            <person name="Thang M."/>
            <person name="Chan C."/>
        </authorList>
    </citation>
    <scope>NUCLEOTIDE SEQUENCE</scope>
</reference>
<keyword evidence="2" id="KW-1185">Reference proteome</keyword>
<dbReference type="EMBL" id="CAJNNV010009492">
    <property type="protein sequence ID" value="CAE8597436.1"/>
    <property type="molecule type" value="Genomic_DNA"/>
</dbReference>
<name>A0A813EH30_POLGL</name>
<sequence>MAQAAWLVDLDGQFQLGSELMESLGGAAPAGIGWQSGEDFLHLFLRRGEISNMVQGTTGITNKFLATSRLRRAWVGIKKASEAASKSNVESADLDELIDDKDLSAIKINFFARYRLKEVQTSGEEIQQGGLLDFQTVAKPRKEKESGLPGQPVILNEFDSEAPGGLLKGFEFIEYYACPWWGTRRKRQRLCANFEEARHIRQDCHHVHCSSEFSLAELHMPEAIPTGDRVRWLSLDPSFHRQQSMARWATRLCLRPPKHLRKILFWRLPLADIALQLEQVQNEQIKRAVTSTFNSGCLVVAVILLSWPDAAFTRRWIQGFQVIGNLSPGEGCKFLREQCMLAKAIGFAGPLESVENMNRKWGTGGWRAILRFVVNQSLITKVMDVITSATKEDSLTQGRARRVNFLCRAVYEKIAQGFMNPLIQRGYSDIAPFSLSFKLMAAFELLQEDQESTLTAAFGYLVVDGVQQWGTSSRTSLAGLPLFIFIDNTAALFALVKGGSGNAGLDRMAKQVWRHLFNLQCPAYFEYVEAKSNWSDGLSRDDWEWTNRQGFVIRMVEFADMSSPKLPGTVKLASSLDSGADRIKVALKKPQDQDCLQMQGTIDQPEESAESNEKDCVQKIWIQGFQVVGSVEASHVYPVRKQVPLNTKEFMEGNAAHNLEILVQVLENNVCWLRQEASQASESFEDMNRKWGTGGWRAILRFVVNQSGDKLRACDDDLAAEGMAVESDCEDLRDPYQFIPTDPSEQMFNIVSIFDDRPGEMAARFQECYSCLFGLRSAQASVTGVLDCIGLEWGKSQKMAPTGVFWGLAHDLSEVLEKGHVKFWPKDSLITKVMDVTATAMKEDSLTPGEASKLRGTVNFLCRAFFGKIAQGFMNPLIQREHSDRAPFSLSFKLVAAFELLQEVIQSRLERWISVKQMWNRPILICSDGQDQESTLTAAFGYPIVDGVRQWGARAHVTEEVRSKWLPAATHIALIEMAAISTCLYLEGPRMAGRPLYIFIDNTAALFALVKRGSGNADLDKMAKQVWRHLLNLQCPACFEYVETKSNWSEGLSRDDWEWTNKQRFVIRMVECANLSLPKLTGTIEWCSQGGKGTGRSSTFVAASAAVRQKVQRFGDTPVVSADGEGSSQRFAVGQKVEYFSGTAFTFCKAKVIAARVTRKGVLLYDLTCKKNVPASRVRLPQPKGTRPADAALVSSAISEHFGSLCDNSLPEFLDSHGLYKLDMFRLRLAMALLPGCFALAAESDAVFLLVPAATLAGAVPDEGLASRRLSPSRTARWQRPSGARFCASTLALCSSAICCVTWLSLRAAKRKKTRTAASAAQVLGRGSRRMRVLRHALQEVVGRAGLLRASWWPFAWKSKEDRGGKTLTLDKGEEDGFGASPEEELNKLMKTGPMRVAMLGTRECPFQHQQEIELLSEARVSRGDHVFTSGSSGTNSSVIRGALKAGRPNLLTVVLPQSLNKQRNGHRAE</sequence>
<proteinExistence type="predicted"/>